<dbReference type="InterPro" id="IPR005467">
    <property type="entry name" value="His_kinase_dom"/>
</dbReference>
<keyword evidence="6 12" id="KW-0418">Kinase</keyword>
<dbReference type="GO" id="GO:0000155">
    <property type="term" value="F:phosphorelay sensor kinase activity"/>
    <property type="evidence" value="ECO:0007669"/>
    <property type="project" value="InterPro"/>
</dbReference>
<dbReference type="InterPro" id="IPR036890">
    <property type="entry name" value="HATPase_C_sf"/>
</dbReference>
<keyword evidence="3" id="KW-0597">Phosphoprotein</keyword>
<dbReference type="EMBL" id="CP097330">
    <property type="protein sequence ID" value="URF03528.1"/>
    <property type="molecule type" value="Genomic_DNA"/>
</dbReference>
<dbReference type="InterPro" id="IPR003594">
    <property type="entry name" value="HATPase_dom"/>
</dbReference>
<dbReference type="PRINTS" id="PR00344">
    <property type="entry name" value="BCTRLSENSOR"/>
</dbReference>
<reference evidence="11 13" key="1">
    <citation type="submission" date="2019-05" db="EMBL/GenBank/DDBJ databases">
        <title>Whole genome sequence analysis of Cupriavidus campinensis S14E4C strain.</title>
        <authorList>
            <person name="Abbaszade G."/>
            <person name="Szabo A."/>
            <person name="Toumi M."/>
            <person name="Toth E."/>
        </authorList>
    </citation>
    <scope>NUCLEOTIDE SEQUENCE [LARGE SCALE GENOMIC DNA]</scope>
    <source>
        <strain evidence="11 13">S14E4C</strain>
    </source>
</reference>
<reference evidence="12" key="3">
    <citation type="submission" date="2022-05" db="EMBL/GenBank/DDBJ databases">
        <authorList>
            <person name="Kunte H.-J."/>
        </authorList>
    </citation>
    <scope>NUCLEOTIDE SEQUENCE</scope>
    <source>
        <strain evidence="12">G5</strain>
    </source>
</reference>
<keyword evidence="8" id="KW-0902">Two-component regulatory system</keyword>
<dbReference type="PROSITE" id="PS50109">
    <property type="entry name" value="HIS_KIN"/>
    <property type="match status" value="1"/>
</dbReference>
<dbReference type="SUPFAM" id="SSF47384">
    <property type="entry name" value="Homodimeric domain of signal transducing histidine kinase"/>
    <property type="match status" value="1"/>
</dbReference>
<dbReference type="InterPro" id="IPR036097">
    <property type="entry name" value="HisK_dim/P_sf"/>
</dbReference>
<keyword evidence="13" id="KW-1185">Reference proteome</keyword>
<evidence type="ECO:0000313" key="12">
    <source>
        <dbReference type="EMBL" id="URF03528.1"/>
    </source>
</evidence>
<reference evidence="12" key="2">
    <citation type="journal article" date="2022" name="Microbiol. Resour. Announc.">
        <title>Genome Sequence of Cupriavidus campinensis Strain G5, a Member of a Bacterial Consortium Capable of Polyethylene Degradation.</title>
        <authorList>
            <person name="Schneider B."/>
            <person name="Pfeiffer F."/>
            <person name="Dyall-Smith M."/>
            <person name="Kunte H.J."/>
        </authorList>
    </citation>
    <scope>NUCLEOTIDE SEQUENCE</scope>
    <source>
        <strain evidence="12">G5</strain>
    </source>
</reference>
<dbReference type="SMART" id="SM00387">
    <property type="entry name" value="HATPase_c"/>
    <property type="match status" value="1"/>
</dbReference>
<evidence type="ECO:0000256" key="2">
    <source>
        <dbReference type="ARBA" id="ARBA00012438"/>
    </source>
</evidence>
<dbReference type="Gene3D" id="1.10.287.130">
    <property type="match status" value="1"/>
</dbReference>
<feature type="domain" description="Histidine kinase" evidence="10">
    <location>
        <begin position="83"/>
        <end position="301"/>
    </location>
</feature>
<dbReference type="RefSeq" id="WP_144197874.1">
    <property type="nucleotide sequence ID" value="NZ_CP097330.1"/>
</dbReference>
<dbReference type="Proteomes" id="UP000318943">
    <property type="component" value="Unassembled WGS sequence"/>
</dbReference>
<dbReference type="EC" id="2.7.13.3" evidence="2"/>
<dbReference type="Pfam" id="PF02518">
    <property type="entry name" value="HATPase_c"/>
    <property type="match status" value="1"/>
</dbReference>
<keyword evidence="4" id="KW-0808">Transferase</keyword>
<dbReference type="Pfam" id="PF00512">
    <property type="entry name" value="HisKA"/>
    <property type="match status" value="1"/>
</dbReference>
<dbReference type="GO" id="GO:0005524">
    <property type="term" value="F:ATP binding"/>
    <property type="evidence" value="ECO:0007669"/>
    <property type="project" value="UniProtKB-KW"/>
</dbReference>
<evidence type="ECO:0000256" key="9">
    <source>
        <dbReference type="SAM" id="MobiDB-lite"/>
    </source>
</evidence>
<feature type="region of interest" description="Disordered" evidence="9">
    <location>
        <begin position="40"/>
        <end position="62"/>
    </location>
</feature>
<dbReference type="AlphaFoldDB" id="A0AAE9HX73"/>
<accession>A0AAE9HX73</accession>
<dbReference type="Proteomes" id="UP001056132">
    <property type="component" value="Chromosome 1"/>
</dbReference>
<dbReference type="KEGG" id="ccam:M5D45_13505"/>
<comment type="catalytic activity">
    <reaction evidence="1">
        <text>ATP + protein L-histidine = ADP + protein N-phospho-L-histidine.</text>
        <dbReference type="EC" id="2.7.13.3"/>
    </reaction>
</comment>
<dbReference type="EMBL" id="VCIZ01000006">
    <property type="protein sequence ID" value="TSP12289.1"/>
    <property type="molecule type" value="Genomic_DNA"/>
</dbReference>
<evidence type="ECO:0000256" key="3">
    <source>
        <dbReference type="ARBA" id="ARBA00022553"/>
    </source>
</evidence>
<sequence length="323" mass="34459">MSRSPRLPHGPTWLLALASVAAGCLVADALWRVLPHRRTAPRAHPPAQRPGRLRRRGENSPDADYASLMRSSRLSSMGELAGSLAHELDQPLTAIVSNAQAARQYLASDVIDLDEVREILKDVNDEACRASATVRQIRALIKGESRVLGPLDIGTAIDEAVALVRGNALGRGIVLTRQVASPLPRVNGDAVQIQQLLLNVLLNACDAVDRGVPGSGTPREVTVIARVADGMVQIAVRDSGAGVDPGDLEHIFEPFVTSKPQGMGLGLSISRAIAARHGGALEAWNNADRGMTFQFSLPQEGMPTRRGVRMPRGHAMAESSFKG</sequence>
<feature type="region of interest" description="Disordered" evidence="9">
    <location>
        <begin position="299"/>
        <end position="323"/>
    </location>
</feature>
<evidence type="ECO:0000256" key="8">
    <source>
        <dbReference type="ARBA" id="ARBA00023012"/>
    </source>
</evidence>
<dbReference type="PANTHER" id="PTHR43065">
    <property type="entry name" value="SENSOR HISTIDINE KINASE"/>
    <property type="match status" value="1"/>
</dbReference>
<dbReference type="PROSITE" id="PS51257">
    <property type="entry name" value="PROKAR_LIPOPROTEIN"/>
    <property type="match status" value="1"/>
</dbReference>
<dbReference type="InterPro" id="IPR003661">
    <property type="entry name" value="HisK_dim/P_dom"/>
</dbReference>
<evidence type="ECO:0000313" key="13">
    <source>
        <dbReference type="Proteomes" id="UP000318943"/>
    </source>
</evidence>
<dbReference type="PANTHER" id="PTHR43065:SF10">
    <property type="entry name" value="PEROXIDE STRESS-ACTIVATED HISTIDINE KINASE MAK3"/>
    <property type="match status" value="1"/>
</dbReference>
<evidence type="ECO:0000313" key="11">
    <source>
        <dbReference type="EMBL" id="TSP12289.1"/>
    </source>
</evidence>
<dbReference type="SUPFAM" id="SSF55874">
    <property type="entry name" value="ATPase domain of HSP90 chaperone/DNA topoisomerase II/histidine kinase"/>
    <property type="match status" value="1"/>
</dbReference>
<keyword evidence="5" id="KW-0547">Nucleotide-binding</keyword>
<protein>
    <recommendedName>
        <fullName evidence="2">histidine kinase</fullName>
        <ecNumber evidence="2">2.7.13.3</ecNumber>
    </recommendedName>
</protein>
<dbReference type="InterPro" id="IPR004358">
    <property type="entry name" value="Sig_transdc_His_kin-like_C"/>
</dbReference>
<evidence type="ECO:0000256" key="4">
    <source>
        <dbReference type="ARBA" id="ARBA00022679"/>
    </source>
</evidence>
<dbReference type="SMART" id="SM00388">
    <property type="entry name" value="HisKA"/>
    <property type="match status" value="1"/>
</dbReference>
<proteinExistence type="predicted"/>
<evidence type="ECO:0000259" key="10">
    <source>
        <dbReference type="PROSITE" id="PS50109"/>
    </source>
</evidence>
<name>A0AAE9HX73_9BURK</name>
<dbReference type="CDD" id="cd00082">
    <property type="entry name" value="HisKA"/>
    <property type="match status" value="1"/>
</dbReference>
<evidence type="ECO:0000256" key="6">
    <source>
        <dbReference type="ARBA" id="ARBA00022777"/>
    </source>
</evidence>
<evidence type="ECO:0000256" key="1">
    <source>
        <dbReference type="ARBA" id="ARBA00000085"/>
    </source>
</evidence>
<organism evidence="12 14">
    <name type="scientific">Cupriavidus campinensis</name>
    <dbReference type="NCBI Taxonomy" id="151783"/>
    <lineage>
        <taxon>Bacteria</taxon>
        <taxon>Pseudomonadati</taxon>
        <taxon>Pseudomonadota</taxon>
        <taxon>Betaproteobacteria</taxon>
        <taxon>Burkholderiales</taxon>
        <taxon>Burkholderiaceae</taxon>
        <taxon>Cupriavidus</taxon>
    </lineage>
</organism>
<evidence type="ECO:0000256" key="5">
    <source>
        <dbReference type="ARBA" id="ARBA00022741"/>
    </source>
</evidence>
<evidence type="ECO:0000313" key="14">
    <source>
        <dbReference type="Proteomes" id="UP001056132"/>
    </source>
</evidence>
<keyword evidence="7" id="KW-0067">ATP-binding</keyword>
<evidence type="ECO:0000256" key="7">
    <source>
        <dbReference type="ARBA" id="ARBA00022840"/>
    </source>
</evidence>
<dbReference type="Gene3D" id="3.30.565.10">
    <property type="entry name" value="Histidine kinase-like ATPase, C-terminal domain"/>
    <property type="match status" value="1"/>
</dbReference>
<gene>
    <name evidence="11" type="ORF">FGG12_11865</name>
    <name evidence="12" type="ORF">M5D45_13505</name>
</gene>